<dbReference type="InterPro" id="IPR015946">
    <property type="entry name" value="KH_dom-like_a/b"/>
</dbReference>
<dbReference type="PANTHER" id="PTHR42830:SF2">
    <property type="entry name" value="OSMC_OHR FAMILY PROTEIN"/>
    <property type="match status" value="1"/>
</dbReference>
<evidence type="ECO:0000313" key="2">
    <source>
        <dbReference type="Proteomes" id="UP000282460"/>
    </source>
</evidence>
<keyword evidence="2" id="KW-1185">Reference proteome</keyword>
<dbReference type="RefSeq" id="WP_121660303.1">
    <property type="nucleotide sequence ID" value="NZ_BMEK01000003.1"/>
</dbReference>
<dbReference type="InterPro" id="IPR052707">
    <property type="entry name" value="OsmC_Ohr_Peroxiredoxin"/>
</dbReference>
<dbReference type="Gene3D" id="3.30.300.20">
    <property type="match status" value="1"/>
</dbReference>
<dbReference type="PANTHER" id="PTHR42830">
    <property type="entry name" value="OSMOTICALLY INDUCIBLE FAMILY PROTEIN"/>
    <property type="match status" value="1"/>
</dbReference>
<dbReference type="EMBL" id="RCWJ01000004">
    <property type="protein sequence ID" value="RLQ81393.1"/>
    <property type="molecule type" value="Genomic_DNA"/>
</dbReference>
<dbReference type="InterPro" id="IPR036102">
    <property type="entry name" value="OsmC/Ohrsf"/>
</dbReference>
<dbReference type="InterPro" id="IPR003718">
    <property type="entry name" value="OsmC/Ohr_fam"/>
</dbReference>
<sequence length="156" mass="16853">MGSEHSYHIGIVWQGNLGSGTSGYREYSRELTVSAAGKHPIEGSADKPFRGDLSRWNPEELLLAALAQCHLLSYLYVAVTEGVVVTDYSDSATGTMVEDGKGGGAFTQVLLRPRVTVADSSMTDAAMRAHRKANELCFIARSVNFPVLHEPEIIVA</sequence>
<dbReference type="Pfam" id="PF02566">
    <property type="entry name" value="OsmC"/>
    <property type="match status" value="1"/>
</dbReference>
<name>A0A3L7IT78_9MICO</name>
<organism evidence="1 2">
    <name type="scientific">Mycetocola zhadangensis</name>
    <dbReference type="NCBI Taxonomy" id="1164595"/>
    <lineage>
        <taxon>Bacteria</taxon>
        <taxon>Bacillati</taxon>
        <taxon>Actinomycetota</taxon>
        <taxon>Actinomycetes</taxon>
        <taxon>Micrococcales</taxon>
        <taxon>Microbacteriaceae</taxon>
        <taxon>Mycetocola</taxon>
    </lineage>
</organism>
<reference evidence="1 2" key="1">
    <citation type="submission" date="2018-10" db="EMBL/GenBank/DDBJ databases">
        <authorList>
            <person name="Li J."/>
        </authorList>
    </citation>
    <scope>NUCLEOTIDE SEQUENCE [LARGE SCALE GENOMIC DNA]</scope>
    <source>
        <strain evidence="1 2">ZD1-4</strain>
    </source>
</reference>
<dbReference type="SUPFAM" id="SSF82784">
    <property type="entry name" value="OsmC-like"/>
    <property type="match status" value="1"/>
</dbReference>
<dbReference type="Proteomes" id="UP000282460">
    <property type="component" value="Unassembled WGS sequence"/>
</dbReference>
<protein>
    <submittedName>
        <fullName evidence="1">OsmC family peroxiredoxin</fullName>
    </submittedName>
</protein>
<proteinExistence type="predicted"/>
<dbReference type="AlphaFoldDB" id="A0A3L7IT78"/>
<accession>A0A3L7IT78</accession>
<evidence type="ECO:0000313" key="1">
    <source>
        <dbReference type="EMBL" id="RLQ81393.1"/>
    </source>
</evidence>
<gene>
    <name evidence="1" type="ORF">D9V28_13620</name>
</gene>
<dbReference type="OrthoDB" id="9795405at2"/>
<comment type="caution">
    <text evidence="1">The sequence shown here is derived from an EMBL/GenBank/DDBJ whole genome shotgun (WGS) entry which is preliminary data.</text>
</comment>